<dbReference type="PANTHER" id="PTHR11085">
    <property type="entry name" value="NAD-DEPENDENT PROTEIN DEACYLASE SIRTUIN-5, MITOCHONDRIAL-RELATED"/>
    <property type="match status" value="1"/>
</dbReference>
<dbReference type="InterPro" id="IPR003000">
    <property type="entry name" value="Sirtuin"/>
</dbReference>
<feature type="binding site" evidence="3">
    <location>
        <position position="157"/>
    </location>
    <ligand>
        <name>Zn(2+)</name>
        <dbReference type="ChEBI" id="CHEBI:29105"/>
    </ligand>
</feature>
<keyword evidence="2" id="KW-0520">NAD</keyword>
<dbReference type="CDD" id="cd01407">
    <property type="entry name" value="SIR2-fam"/>
    <property type="match status" value="1"/>
</dbReference>
<keyword evidence="1" id="KW-0808">Transferase</keyword>
<keyword evidence="6" id="KW-1185">Reference proteome</keyword>
<gene>
    <name evidence="5" type="ORF">GCM10009039_26030</name>
</gene>
<dbReference type="GO" id="GO:0070403">
    <property type="term" value="F:NAD+ binding"/>
    <property type="evidence" value="ECO:0007669"/>
    <property type="project" value="InterPro"/>
</dbReference>
<evidence type="ECO:0000256" key="3">
    <source>
        <dbReference type="PROSITE-ProRule" id="PRU00236"/>
    </source>
</evidence>
<dbReference type="RefSeq" id="WP_188979596.1">
    <property type="nucleotide sequence ID" value="NZ_BMPG01000003.1"/>
</dbReference>
<reference evidence="5" key="1">
    <citation type="journal article" date="2014" name="Int. J. Syst. Evol. Microbiol.">
        <title>Complete genome sequence of Corynebacterium casei LMG S-19264T (=DSM 44701T), isolated from a smear-ripened cheese.</title>
        <authorList>
            <consortium name="US DOE Joint Genome Institute (JGI-PGF)"/>
            <person name="Walter F."/>
            <person name="Albersmeier A."/>
            <person name="Kalinowski J."/>
            <person name="Ruckert C."/>
        </authorList>
    </citation>
    <scope>NUCLEOTIDE SEQUENCE</scope>
    <source>
        <strain evidence="5">JCM 19596</strain>
    </source>
</reference>
<dbReference type="OrthoDB" id="728at2157"/>
<protein>
    <submittedName>
        <fullName evidence="5">NAD-dependent deacetylase</fullName>
    </submittedName>
</protein>
<dbReference type="PROSITE" id="PS50305">
    <property type="entry name" value="SIRTUIN"/>
    <property type="match status" value="1"/>
</dbReference>
<feature type="active site" description="Proton acceptor" evidence="3">
    <location>
        <position position="121"/>
    </location>
</feature>
<feature type="binding site" evidence="3">
    <location>
        <position position="132"/>
    </location>
    <ligand>
        <name>Zn(2+)</name>
        <dbReference type="ChEBI" id="CHEBI:29105"/>
    </ligand>
</feature>
<keyword evidence="3" id="KW-0862">Zinc</keyword>
<keyword evidence="3" id="KW-0479">Metal-binding</keyword>
<evidence type="ECO:0000256" key="1">
    <source>
        <dbReference type="ARBA" id="ARBA00022679"/>
    </source>
</evidence>
<sequence length="251" mass="26433">MTTRVDALAARVRDADAVVAFTGAGVSAASGIPTFRGEDGVWGDEFDPADFHVDRFRNDPAGFWRERLALYERMAPDGVAPNAAHRALADLEAAGELDAVITQNTDGLHRDAGTESLVELHGTNREVECVDCGARADAAPVRERVRDGDLPPTCEACGGLLKPAVVLFGERLPRGALDRARDLARESDLLIATGSSLTVEPAASIPRKATYGGSLAVVNLDSTPQDALAEVVIHDDATDVLPAVVDAIVDS</sequence>
<dbReference type="InterPro" id="IPR026591">
    <property type="entry name" value="Sirtuin_cat_small_dom_sf"/>
</dbReference>
<proteinExistence type="predicted"/>
<evidence type="ECO:0000313" key="5">
    <source>
        <dbReference type="EMBL" id="GGL66827.1"/>
    </source>
</evidence>
<dbReference type="Pfam" id="PF02146">
    <property type="entry name" value="SIR2"/>
    <property type="match status" value="1"/>
</dbReference>
<feature type="domain" description="Deacetylase sirtuin-type" evidence="4">
    <location>
        <begin position="1"/>
        <end position="251"/>
    </location>
</feature>
<dbReference type="SUPFAM" id="SSF52467">
    <property type="entry name" value="DHS-like NAD/FAD-binding domain"/>
    <property type="match status" value="1"/>
</dbReference>
<dbReference type="GO" id="GO:0017136">
    <property type="term" value="F:histone deacetylase activity, NAD-dependent"/>
    <property type="evidence" value="ECO:0007669"/>
    <property type="project" value="TreeGrafter"/>
</dbReference>
<dbReference type="InterPro" id="IPR050134">
    <property type="entry name" value="NAD-dep_sirtuin_deacylases"/>
</dbReference>
<evidence type="ECO:0000259" key="4">
    <source>
        <dbReference type="PROSITE" id="PS50305"/>
    </source>
</evidence>
<feature type="binding site" evidence="3">
    <location>
        <position position="129"/>
    </location>
    <ligand>
        <name>Zn(2+)</name>
        <dbReference type="ChEBI" id="CHEBI:29105"/>
    </ligand>
</feature>
<dbReference type="InterPro" id="IPR029035">
    <property type="entry name" value="DHS-like_NAD/FAD-binding_dom"/>
</dbReference>
<dbReference type="EMBL" id="BMPG01000003">
    <property type="protein sequence ID" value="GGL66827.1"/>
    <property type="molecule type" value="Genomic_DNA"/>
</dbReference>
<dbReference type="InterPro" id="IPR026590">
    <property type="entry name" value="Ssirtuin_cat_dom"/>
</dbReference>
<dbReference type="Gene3D" id="3.40.50.1220">
    <property type="entry name" value="TPP-binding domain"/>
    <property type="match status" value="1"/>
</dbReference>
<dbReference type="AlphaFoldDB" id="A0A830FP85"/>
<reference evidence="5" key="2">
    <citation type="submission" date="2020-09" db="EMBL/GenBank/DDBJ databases">
        <authorList>
            <person name="Sun Q."/>
            <person name="Ohkuma M."/>
        </authorList>
    </citation>
    <scope>NUCLEOTIDE SEQUENCE</scope>
    <source>
        <strain evidence="5">JCM 19596</strain>
    </source>
</reference>
<name>A0A830FP85_9EURY</name>
<comment type="caution">
    <text evidence="5">The sequence shown here is derived from an EMBL/GenBank/DDBJ whole genome shotgun (WGS) entry which is preliminary data.</text>
</comment>
<dbReference type="PANTHER" id="PTHR11085:SF4">
    <property type="entry name" value="NAD-DEPENDENT PROTEIN DEACYLASE"/>
    <property type="match status" value="1"/>
</dbReference>
<organism evidence="5 6">
    <name type="scientific">Halocalculus aciditolerans</name>
    <dbReference type="NCBI Taxonomy" id="1383812"/>
    <lineage>
        <taxon>Archaea</taxon>
        <taxon>Methanobacteriati</taxon>
        <taxon>Methanobacteriota</taxon>
        <taxon>Stenosarchaea group</taxon>
        <taxon>Halobacteria</taxon>
        <taxon>Halobacteriales</taxon>
        <taxon>Halobacteriaceae</taxon>
        <taxon>Halocalculus</taxon>
    </lineage>
</organism>
<feature type="binding site" evidence="3">
    <location>
        <position position="154"/>
    </location>
    <ligand>
        <name>Zn(2+)</name>
        <dbReference type="ChEBI" id="CHEBI:29105"/>
    </ligand>
</feature>
<dbReference type="Proteomes" id="UP000607197">
    <property type="component" value="Unassembled WGS sequence"/>
</dbReference>
<dbReference type="GO" id="GO:0046872">
    <property type="term" value="F:metal ion binding"/>
    <property type="evidence" value="ECO:0007669"/>
    <property type="project" value="UniProtKB-KW"/>
</dbReference>
<evidence type="ECO:0000256" key="2">
    <source>
        <dbReference type="ARBA" id="ARBA00023027"/>
    </source>
</evidence>
<dbReference type="Gene3D" id="3.30.1600.10">
    <property type="entry name" value="SIR2/SIRT2 'Small Domain"/>
    <property type="match status" value="1"/>
</dbReference>
<evidence type="ECO:0000313" key="6">
    <source>
        <dbReference type="Proteomes" id="UP000607197"/>
    </source>
</evidence>
<accession>A0A830FP85</accession>